<organism evidence="1 2">
    <name type="scientific">Prunus armeniaca</name>
    <name type="common">Apricot</name>
    <name type="synonym">Armeniaca vulgaris</name>
    <dbReference type="NCBI Taxonomy" id="36596"/>
    <lineage>
        <taxon>Eukaryota</taxon>
        <taxon>Viridiplantae</taxon>
        <taxon>Streptophyta</taxon>
        <taxon>Embryophyta</taxon>
        <taxon>Tracheophyta</taxon>
        <taxon>Spermatophyta</taxon>
        <taxon>Magnoliopsida</taxon>
        <taxon>eudicotyledons</taxon>
        <taxon>Gunneridae</taxon>
        <taxon>Pentapetalae</taxon>
        <taxon>rosids</taxon>
        <taxon>fabids</taxon>
        <taxon>Rosales</taxon>
        <taxon>Rosaceae</taxon>
        <taxon>Amygdaloideae</taxon>
        <taxon>Amygdaleae</taxon>
        <taxon>Prunus</taxon>
    </lineage>
</organism>
<name>A0A6J5UMA6_PRUAR</name>
<accession>A0A6J5UMA6</accession>
<protein>
    <submittedName>
        <fullName evidence="1">Uncharacterized protein</fullName>
    </submittedName>
</protein>
<dbReference type="EMBL" id="CAEKDK010000004">
    <property type="protein sequence ID" value="CAB4277093.1"/>
    <property type="molecule type" value="Genomic_DNA"/>
</dbReference>
<dbReference type="AlphaFoldDB" id="A0A6J5UMA6"/>
<proteinExistence type="predicted"/>
<gene>
    <name evidence="1" type="ORF">CURHAP_LOCUS26562</name>
</gene>
<dbReference type="Proteomes" id="UP000507222">
    <property type="component" value="Unassembled WGS sequence"/>
</dbReference>
<evidence type="ECO:0000313" key="2">
    <source>
        <dbReference type="Proteomes" id="UP000507222"/>
    </source>
</evidence>
<reference evidence="1 2" key="1">
    <citation type="submission" date="2020-05" db="EMBL/GenBank/DDBJ databases">
        <authorList>
            <person name="Campoy J."/>
            <person name="Schneeberger K."/>
            <person name="Spophaly S."/>
        </authorList>
    </citation>
    <scope>NUCLEOTIDE SEQUENCE [LARGE SCALE GENOMIC DNA]</scope>
    <source>
        <strain evidence="1">PruArmRojPasFocal</strain>
    </source>
</reference>
<evidence type="ECO:0000313" key="1">
    <source>
        <dbReference type="EMBL" id="CAB4277093.1"/>
    </source>
</evidence>
<sequence length="71" mass="8034">MGVWAFWEPRPMRRGHRFGDTDTVAAFLSEDEGQVEEEAHEEVEEEASKDETEIKGLYVFHASDGNYGDAA</sequence>